<keyword evidence="1" id="KW-0472">Membrane</keyword>
<evidence type="ECO:0000313" key="3">
    <source>
        <dbReference type="EMBL" id="MZZ12137.1"/>
    </source>
</evidence>
<name>A0A071L133_PSEAI</name>
<evidence type="ECO:0000313" key="2">
    <source>
        <dbReference type="EMBL" id="MUI35721.1"/>
    </source>
</evidence>
<evidence type="ECO:0000313" key="4">
    <source>
        <dbReference type="EMBL" id="OTI65852.1"/>
    </source>
</evidence>
<organism evidence="3 8">
    <name type="scientific">Pseudomonas aeruginosa</name>
    <dbReference type="NCBI Taxonomy" id="287"/>
    <lineage>
        <taxon>Bacteria</taxon>
        <taxon>Pseudomonadati</taxon>
        <taxon>Pseudomonadota</taxon>
        <taxon>Gammaproteobacteria</taxon>
        <taxon>Pseudomonadales</taxon>
        <taxon>Pseudomonadaceae</taxon>
        <taxon>Pseudomonas</taxon>
    </lineage>
</organism>
<proteinExistence type="predicted"/>
<dbReference type="EMBL" id="WXZT01000004">
    <property type="protein sequence ID" value="MZZ12137.1"/>
    <property type="molecule type" value="Genomic_DNA"/>
</dbReference>
<dbReference type="Proteomes" id="UP000194857">
    <property type="component" value="Unassembled WGS sequence"/>
</dbReference>
<evidence type="ECO:0000256" key="1">
    <source>
        <dbReference type="SAM" id="Phobius"/>
    </source>
</evidence>
<reference evidence="3" key="4">
    <citation type="submission" date="2020-01" db="EMBL/GenBank/DDBJ databases">
        <title>Bacteria Cultured from War Wounds Associated with the Conflict in Eastern Ukraine.</title>
        <authorList>
            <person name="Snesrud E."/>
            <person name="Galac M.R."/>
            <person name="Mc Gann P."/>
            <person name="Valentine K."/>
            <person name="Viacheslav K."/>
        </authorList>
    </citation>
    <scope>NUCLEOTIDE SEQUENCE</scope>
    <source>
        <strain evidence="3">VNMU148</strain>
    </source>
</reference>
<dbReference type="Proteomes" id="UP001297540">
    <property type="component" value="Chromosome"/>
</dbReference>
<evidence type="ECO:0000313" key="8">
    <source>
        <dbReference type="Proteomes" id="UP000644192"/>
    </source>
</evidence>
<dbReference type="EMBL" id="NFFZ01000001">
    <property type="protein sequence ID" value="OTI65852.1"/>
    <property type="molecule type" value="Genomic_DNA"/>
</dbReference>
<evidence type="ECO:0000313" key="7">
    <source>
        <dbReference type="Proteomes" id="UP000433532"/>
    </source>
</evidence>
<feature type="transmembrane region" description="Helical" evidence="1">
    <location>
        <begin position="26"/>
        <end position="46"/>
    </location>
</feature>
<evidence type="ECO:0000313" key="5">
    <source>
        <dbReference type="EMBL" id="WOS77623.1"/>
    </source>
</evidence>
<dbReference type="Proteomes" id="UP000644192">
    <property type="component" value="Unassembled WGS sequence"/>
</dbReference>
<keyword evidence="1" id="KW-0812">Transmembrane</keyword>
<dbReference type="KEGG" id="paeb:NCGM1900_5884"/>
<accession>A0A071L133</accession>
<sequence>MQGSGADNGRHSTSAIDDLRRQRWKVWGALVLAGLLFGLMLGRLFGPASLPTSAPQLLAVGESEQGLVLRFDRQAAVTAARVEGALTLRIVARGAAQQGDGRWLGQPLRWRVREEGKALLLSLVSTRPLQGRWQWSEDGEGWRLVVELQERDGRE</sequence>
<reference evidence="2 7" key="3">
    <citation type="submission" date="2019-11" db="EMBL/GenBank/DDBJ databases">
        <title>Genomes of ocular Pseudomonas aeruginosa isolates.</title>
        <authorList>
            <person name="Khan M."/>
            <person name="Rice S.A."/>
            <person name="Willcox M.D.P."/>
            <person name="Stapleton F."/>
        </authorList>
    </citation>
    <scope>NUCLEOTIDE SEQUENCE [LARGE SCALE GENOMIC DNA]</scope>
    <source>
        <strain evidence="2 7">PA221</strain>
    </source>
</reference>
<reference evidence="5" key="6">
    <citation type="submission" date="2023-10" db="EMBL/GenBank/DDBJ databases">
        <title>Pathogen: clinical or host-associated sample.</title>
        <authorList>
            <person name="Hergert J."/>
            <person name="Casey R."/>
            <person name="Wagner J."/>
            <person name="Young E.L."/>
            <person name="Oakeson K.F."/>
        </authorList>
    </citation>
    <scope>NUCLEOTIDE SEQUENCE</scope>
    <source>
        <strain evidence="5">2021CK-01020</strain>
    </source>
</reference>
<accession>A0A1S1C1M3</accession>
<dbReference type="EMBL" id="CP136986">
    <property type="protein sequence ID" value="WOS77623.1"/>
    <property type="molecule type" value="Genomic_DNA"/>
</dbReference>
<protein>
    <submittedName>
        <fullName evidence="3">Uncharacterized protein</fullName>
    </submittedName>
</protein>
<reference evidence="5" key="5">
    <citation type="submission" date="2023-06" db="EMBL/GenBank/DDBJ databases">
        <authorList>
            <consortium name="Clinical and Environmental Microbiology Branch: Whole genome sequencing antimicrobial resistance pathogens in the healthcare setting"/>
        </authorList>
    </citation>
    <scope>NUCLEOTIDE SEQUENCE</scope>
    <source>
        <strain evidence="5">2021CK-01020</strain>
    </source>
</reference>
<evidence type="ECO:0000313" key="6">
    <source>
        <dbReference type="Proteomes" id="UP000194857"/>
    </source>
</evidence>
<gene>
    <name evidence="4" type="ORF">CAZ10_00820</name>
    <name evidence="2" type="ORF">GNQ48_11935</name>
    <name evidence="3" type="ORF">GUL26_07755</name>
    <name evidence="5" type="ORF">L4V69_34925</name>
</gene>
<reference evidence="4" key="2">
    <citation type="submission" date="2017-05" db="EMBL/GenBank/DDBJ databases">
        <authorList>
            <person name="Song R."/>
            <person name="Chenine A.L."/>
            <person name="Ruprecht R.M."/>
        </authorList>
    </citation>
    <scope>NUCLEOTIDE SEQUENCE [LARGE SCALE GENOMIC DNA]</scope>
    <source>
        <strain evidence="4">S567_C10_BS</strain>
    </source>
</reference>
<reference evidence="6" key="1">
    <citation type="submission" date="2017-05" db="EMBL/GenBank/DDBJ databases">
        <authorList>
            <person name="Giani T."/>
            <person name="Arena F."/>
            <person name="Pollini S."/>
            <person name="Di Pilato V."/>
            <person name="D'Andrea M.M."/>
            <person name="Henrici De Angelis L."/>
            <person name="Bassetti M."/>
            <person name="Rossolini G.M."/>
        </authorList>
    </citation>
    <scope>NUCLEOTIDE SEQUENCE [LARGE SCALE GENOMIC DNA]</scope>
    <source>
        <strain evidence="6">S567_C10_BS</strain>
    </source>
</reference>
<dbReference type="AlphaFoldDB" id="A0A071L133"/>
<dbReference type="Proteomes" id="UP000433532">
    <property type="component" value="Unassembled WGS sequence"/>
</dbReference>
<dbReference type="RefSeq" id="WP_003096038.1">
    <property type="nucleotide sequence ID" value="NZ_AP014622.1"/>
</dbReference>
<keyword evidence="1" id="KW-1133">Transmembrane helix</keyword>
<dbReference type="EMBL" id="WOAD01000008">
    <property type="protein sequence ID" value="MUI35721.1"/>
    <property type="molecule type" value="Genomic_DNA"/>
</dbReference>